<dbReference type="Pfam" id="PF02140">
    <property type="entry name" value="SUEL_Lectin"/>
    <property type="match status" value="1"/>
</dbReference>
<dbReference type="STRING" id="80966.ENSAPOP00000012959"/>
<keyword evidence="5" id="KW-1185">Reference proteome</keyword>
<dbReference type="PANTHER" id="PTHR46780">
    <property type="entry name" value="PROTEIN EVA-1"/>
    <property type="match status" value="1"/>
</dbReference>
<protein>
    <recommendedName>
        <fullName evidence="3">SUEL-type lectin domain-containing protein</fullName>
    </recommendedName>
</protein>
<dbReference type="GeneTree" id="ENSGT00990000203979"/>
<proteinExistence type="predicted"/>
<dbReference type="Gene3D" id="2.60.120.740">
    <property type="match status" value="1"/>
</dbReference>
<dbReference type="InterPro" id="IPR043159">
    <property type="entry name" value="Lectin_gal-bd_sf"/>
</dbReference>
<evidence type="ECO:0000313" key="5">
    <source>
        <dbReference type="Proteomes" id="UP000257200"/>
    </source>
</evidence>
<organism evidence="4 5">
    <name type="scientific">Acanthochromis polyacanthus</name>
    <name type="common">spiny chromis</name>
    <dbReference type="NCBI Taxonomy" id="80966"/>
    <lineage>
        <taxon>Eukaryota</taxon>
        <taxon>Metazoa</taxon>
        <taxon>Chordata</taxon>
        <taxon>Craniata</taxon>
        <taxon>Vertebrata</taxon>
        <taxon>Euteleostomi</taxon>
        <taxon>Actinopterygii</taxon>
        <taxon>Neopterygii</taxon>
        <taxon>Teleostei</taxon>
        <taxon>Neoteleostei</taxon>
        <taxon>Acanthomorphata</taxon>
        <taxon>Ovalentaria</taxon>
        <taxon>Pomacentridae</taxon>
        <taxon>Acanthochromis</taxon>
    </lineage>
</organism>
<dbReference type="InterPro" id="IPR000922">
    <property type="entry name" value="Lectin_gal-bd_dom"/>
</dbReference>
<evidence type="ECO:0000256" key="1">
    <source>
        <dbReference type="ARBA" id="ARBA00022734"/>
    </source>
</evidence>
<reference evidence="4" key="1">
    <citation type="submission" date="2025-08" db="UniProtKB">
        <authorList>
            <consortium name="Ensembl"/>
        </authorList>
    </citation>
    <scope>IDENTIFICATION</scope>
</reference>
<accession>A0A3Q1F9F2</accession>
<feature type="domain" description="SUEL-type lectin" evidence="3">
    <location>
        <begin position="30"/>
        <end position="106"/>
    </location>
</feature>
<keyword evidence="1" id="KW-0430">Lectin</keyword>
<dbReference type="InParanoid" id="A0A3Q1F9F2"/>
<evidence type="ECO:0000313" key="4">
    <source>
        <dbReference type="Ensembl" id="ENSAPOP00000012959.1"/>
    </source>
</evidence>
<dbReference type="AlphaFoldDB" id="A0A3Q1F9F2"/>
<name>A0A3Q1F9F2_9TELE</name>
<reference evidence="4" key="2">
    <citation type="submission" date="2025-09" db="UniProtKB">
        <authorList>
            <consortium name="Ensembl"/>
        </authorList>
    </citation>
    <scope>IDENTIFICATION</scope>
</reference>
<evidence type="ECO:0000256" key="2">
    <source>
        <dbReference type="ARBA" id="ARBA00022737"/>
    </source>
</evidence>
<evidence type="ECO:0000259" key="3">
    <source>
        <dbReference type="PROSITE" id="PS50228"/>
    </source>
</evidence>
<dbReference type="Proteomes" id="UP000257200">
    <property type="component" value="Unplaced"/>
</dbReference>
<sequence length="115" mass="12726">MRHICVSYLPPLLNLFPLSFSNSSSSSGHGYAISVLWANYGRHDRTTCSSGQPFFLLLNTACSRPTGKVAERCNGKHCCTIGANNLEFGDPCWGTHKYLDVTYTCYGKQLREALT</sequence>
<dbReference type="Ensembl" id="ENSAPOT00000020987.1">
    <property type="protein sequence ID" value="ENSAPOP00000012959.1"/>
    <property type="gene ID" value="ENSAPOG00000015709.1"/>
</dbReference>
<keyword evidence="2" id="KW-0677">Repeat</keyword>
<dbReference type="PROSITE" id="PS50228">
    <property type="entry name" value="SUEL_LECTIN"/>
    <property type="match status" value="1"/>
</dbReference>
<dbReference type="GO" id="GO:0030246">
    <property type="term" value="F:carbohydrate binding"/>
    <property type="evidence" value="ECO:0007669"/>
    <property type="project" value="UniProtKB-KW"/>
</dbReference>